<name>A0A9X5BEW8_9FIRM</name>
<proteinExistence type="predicted"/>
<keyword evidence="2" id="KW-1185">Reference proteome</keyword>
<evidence type="ECO:0000313" key="2">
    <source>
        <dbReference type="Proteomes" id="UP001154420"/>
    </source>
</evidence>
<dbReference type="AlphaFoldDB" id="A0A9X5BEW8"/>
<dbReference type="Gene3D" id="3.40.50.11350">
    <property type="match status" value="1"/>
</dbReference>
<accession>A0A9X5BEW8</accession>
<protein>
    <submittedName>
        <fullName evidence="1">Uncharacterized protein</fullName>
    </submittedName>
</protein>
<evidence type="ECO:0000313" key="1">
    <source>
        <dbReference type="EMBL" id="NBJ92495.1"/>
    </source>
</evidence>
<dbReference type="EMBL" id="QZDT01000009">
    <property type="protein sequence ID" value="NBJ92495.1"/>
    <property type="molecule type" value="Genomic_DNA"/>
</dbReference>
<organism evidence="1 2">
    <name type="scientific">Parablautia muri</name>
    <dbReference type="NCBI Taxonomy" id="2320879"/>
    <lineage>
        <taxon>Bacteria</taxon>
        <taxon>Bacillati</taxon>
        <taxon>Bacillota</taxon>
        <taxon>Clostridia</taxon>
        <taxon>Lachnospirales</taxon>
        <taxon>Lachnospiraceae</taxon>
        <taxon>Parablautia</taxon>
    </lineage>
</organism>
<dbReference type="Proteomes" id="UP001154420">
    <property type="component" value="Unassembled WGS sequence"/>
</dbReference>
<sequence length="480" mass="57156">MITVHKKLDEREDVELILRHSDDVFDVARTIFFENEHIKKKSIAVTNDKKEIIYFLKYEQNQVNVEDYVDDFWNYNIYDKNIDYELLDRGQVYIFLELEEYTFQIAKIIQMHYKDKKIFFVDDRAAFFFKEGENLHIVPSIKEIYNNYKESISKSIITIDSKKEFLHNQMRFIIKRYRSLSVMTSLFWKCNPACFGDENSNRTFYLIKNTLDNGGMADLIKFTLYRVVMVIEKNENIIPIIDLSVEGDNNQFNNGDGTNVWTMFFEQITDVPLEAVYRSKNVIISKDKLDFFNPYILEKNYFSDWKLMFQKYLKFNKRTNQYVEELYSKTIPDKEARVLGVIGRGTDYFAEKGRWVPEPLAAKPFLDEVMNSMKEWKCEYIFLATEDQKIYEVFMKSEVKEQIFSVDQERINYDDEKNKNLFLSEIKVRDKINGYNDNLRYLGILWILSKCTSLISTCGCGAFQCAVAFNNEKYENIKTF</sequence>
<reference evidence="1" key="1">
    <citation type="submission" date="2018-09" db="EMBL/GenBank/DDBJ databases">
        <title>Murine metabolic-syndrome-specific gut microbial biobank.</title>
        <authorList>
            <person name="Liu C."/>
        </authorList>
    </citation>
    <scope>NUCLEOTIDE SEQUENCE</scope>
    <source>
        <strain evidence="1">D42-62</strain>
    </source>
</reference>
<dbReference type="RefSeq" id="WP_160559590.1">
    <property type="nucleotide sequence ID" value="NZ_QZDT01000009.1"/>
</dbReference>
<dbReference type="OrthoDB" id="9797950at2"/>
<comment type="caution">
    <text evidence="1">The sequence shown here is derived from an EMBL/GenBank/DDBJ whole genome shotgun (WGS) entry which is preliminary data.</text>
</comment>
<gene>
    <name evidence="1" type="ORF">D5281_07780</name>
</gene>